<evidence type="ECO:0000313" key="3">
    <source>
        <dbReference type="Proteomes" id="UP000018888"/>
    </source>
</evidence>
<name>A0A2P4PB73_RHIID</name>
<organism evidence="2 3">
    <name type="scientific">Rhizophagus irregularis (strain DAOM 181602 / DAOM 197198 / MUCL 43194)</name>
    <name type="common">Arbuscular mycorrhizal fungus</name>
    <name type="synonym">Glomus intraradices</name>
    <dbReference type="NCBI Taxonomy" id="747089"/>
    <lineage>
        <taxon>Eukaryota</taxon>
        <taxon>Fungi</taxon>
        <taxon>Fungi incertae sedis</taxon>
        <taxon>Mucoromycota</taxon>
        <taxon>Glomeromycotina</taxon>
        <taxon>Glomeromycetes</taxon>
        <taxon>Glomerales</taxon>
        <taxon>Glomeraceae</taxon>
        <taxon>Rhizophagus</taxon>
    </lineage>
</organism>
<keyword evidence="3" id="KW-1185">Reference proteome</keyword>
<evidence type="ECO:0000256" key="1">
    <source>
        <dbReference type="SAM" id="Phobius"/>
    </source>
</evidence>
<proteinExistence type="predicted"/>
<dbReference type="AlphaFoldDB" id="A0A2P4PB73"/>
<keyword evidence="1" id="KW-0812">Transmembrane</keyword>
<feature type="transmembrane region" description="Helical" evidence="1">
    <location>
        <begin position="6"/>
        <end position="24"/>
    </location>
</feature>
<dbReference type="EMBL" id="AUPC02000293">
    <property type="protein sequence ID" value="POG62646.1"/>
    <property type="molecule type" value="Genomic_DNA"/>
</dbReference>
<keyword evidence="1" id="KW-1133">Transmembrane helix</keyword>
<keyword evidence="1" id="KW-0472">Membrane</keyword>
<sequence>MFRYLLVQYSTIYNFYYTLFTWVNKQCPKIFFVRPPLISLSFLFYIKSIFFFRFYIDLKSNNISF</sequence>
<feature type="transmembrane region" description="Helical" evidence="1">
    <location>
        <begin position="36"/>
        <end position="56"/>
    </location>
</feature>
<evidence type="ECO:0000313" key="2">
    <source>
        <dbReference type="EMBL" id="POG62646.1"/>
    </source>
</evidence>
<accession>A0A2P4PB73</accession>
<comment type="caution">
    <text evidence="2">The sequence shown here is derived from an EMBL/GenBank/DDBJ whole genome shotgun (WGS) entry which is preliminary data.</text>
</comment>
<dbReference type="Proteomes" id="UP000018888">
    <property type="component" value="Unassembled WGS sequence"/>
</dbReference>
<reference evidence="2 3" key="2">
    <citation type="journal article" date="2018" name="New Phytol.">
        <title>High intraspecific genome diversity in the model arbuscular mycorrhizal symbiont Rhizophagus irregularis.</title>
        <authorList>
            <person name="Chen E.C.H."/>
            <person name="Morin E."/>
            <person name="Beaudet D."/>
            <person name="Noel J."/>
            <person name="Yildirir G."/>
            <person name="Ndikumana S."/>
            <person name="Charron P."/>
            <person name="St-Onge C."/>
            <person name="Giorgi J."/>
            <person name="Kruger M."/>
            <person name="Marton T."/>
            <person name="Ropars J."/>
            <person name="Grigoriev I.V."/>
            <person name="Hainaut M."/>
            <person name="Henrissat B."/>
            <person name="Roux C."/>
            <person name="Martin F."/>
            <person name="Corradi N."/>
        </authorList>
    </citation>
    <scope>NUCLEOTIDE SEQUENCE [LARGE SCALE GENOMIC DNA]</scope>
    <source>
        <strain evidence="2 3">DAOM 197198</strain>
    </source>
</reference>
<protein>
    <submittedName>
        <fullName evidence="2">Uncharacterized protein</fullName>
    </submittedName>
</protein>
<reference evidence="2 3" key="1">
    <citation type="journal article" date="2013" name="Proc. Natl. Acad. Sci. U.S.A.">
        <title>Genome of an arbuscular mycorrhizal fungus provides insight into the oldest plant symbiosis.</title>
        <authorList>
            <person name="Tisserant E."/>
            <person name="Malbreil M."/>
            <person name="Kuo A."/>
            <person name="Kohler A."/>
            <person name="Symeonidi A."/>
            <person name="Balestrini R."/>
            <person name="Charron P."/>
            <person name="Duensing N."/>
            <person name="Frei Dit Frey N."/>
            <person name="Gianinazzi-Pearson V."/>
            <person name="Gilbert L.B."/>
            <person name="Handa Y."/>
            <person name="Herr J.R."/>
            <person name="Hijri M."/>
            <person name="Koul R."/>
            <person name="Kawaguchi M."/>
            <person name="Krajinski F."/>
            <person name="Lammers P.J."/>
            <person name="Masclaux F.G."/>
            <person name="Murat C."/>
            <person name="Morin E."/>
            <person name="Ndikumana S."/>
            <person name="Pagni M."/>
            <person name="Petitpierre D."/>
            <person name="Requena N."/>
            <person name="Rosikiewicz P."/>
            <person name="Riley R."/>
            <person name="Saito K."/>
            <person name="San Clemente H."/>
            <person name="Shapiro H."/>
            <person name="van Tuinen D."/>
            <person name="Becard G."/>
            <person name="Bonfante P."/>
            <person name="Paszkowski U."/>
            <person name="Shachar-Hill Y.Y."/>
            <person name="Tuskan G.A."/>
            <person name="Young P.W."/>
            <person name="Sanders I.R."/>
            <person name="Henrissat B."/>
            <person name="Rensing S.A."/>
            <person name="Grigoriev I.V."/>
            <person name="Corradi N."/>
            <person name="Roux C."/>
            <person name="Martin F."/>
        </authorList>
    </citation>
    <scope>NUCLEOTIDE SEQUENCE [LARGE SCALE GENOMIC DNA]</scope>
    <source>
        <strain evidence="2 3">DAOM 197198</strain>
    </source>
</reference>
<gene>
    <name evidence="2" type="ORF">GLOIN_2v1694445</name>
</gene>